<gene>
    <name evidence="1" type="ORF">EV697_102413</name>
</gene>
<sequence>MKKDILLEKTSKYISITANLIARLRFADINQKVSYLELDIPFGDFGKEIRAKLSESKEVTDEVFMYHWNNQDEMDKFTQFEEKKVMATYGYKNKTSLYKDTISLIIKVNNDMLYIEPCHHYSLGSFTSVKDENKKAIKFEYPLTINHFR</sequence>
<protein>
    <submittedName>
        <fullName evidence="1">Uncharacterized protein DUF1436</fullName>
    </submittedName>
</protein>
<dbReference type="EMBL" id="SLXI01000002">
    <property type="protein sequence ID" value="TCP13526.1"/>
    <property type="molecule type" value="Genomic_DNA"/>
</dbReference>
<dbReference type="InterPro" id="IPR009888">
    <property type="entry name" value="CdiI_Proteobact"/>
</dbReference>
<dbReference type="RefSeq" id="WP_132023155.1">
    <property type="nucleotide sequence ID" value="NZ_CP016605.1"/>
</dbReference>
<keyword evidence="2" id="KW-1185">Reference proteome</keyword>
<dbReference type="SUPFAM" id="SSF160207">
    <property type="entry name" value="NMB0488-like"/>
    <property type="match status" value="1"/>
</dbReference>
<reference evidence="1 2" key="1">
    <citation type="submission" date="2019-03" db="EMBL/GenBank/DDBJ databases">
        <title>Genomic Encyclopedia of Type Strains, Phase IV (KMG-IV): sequencing the most valuable type-strain genomes for metagenomic binning, comparative biology and taxonomic classification.</title>
        <authorList>
            <person name="Goeker M."/>
        </authorList>
    </citation>
    <scope>NUCLEOTIDE SEQUENCE [LARGE SCALE GENOMIC DNA]</scope>
    <source>
        <strain evidence="1 2">DSM 28231</strain>
    </source>
</reference>
<dbReference type="InterPro" id="IPR037891">
    <property type="entry name" value="Cdil-like_sf"/>
</dbReference>
<proteinExistence type="predicted"/>
<dbReference type="Pfam" id="PF07262">
    <property type="entry name" value="CdiI"/>
    <property type="match status" value="1"/>
</dbReference>
<dbReference type="Proteomes" id="UP000294841">
    <property type="component" value="Unassembled WGS sequence"/>
</dbReference>
<dbReference type="OrthoDB" id="5677918at2"/>
<accession>A0A4R2N1V8</accession>
<evidence type="ECO:0000313" key="2">
    <source>
        <dbReference type="Proteomes" id="UP000294841"/>
    </source>
</evidence>
<evidence type="ECO:0000313" key="1">
    <source>
        <dbReference type="EMBL" id="TCP13526.1"/>
    </source>
</evidence>
<dbReference type="AlphaFoldDB" id="A0A4R2N1V8"/>
<name>A0A4R2N1V8_9PAST</name>
<comment type="caution">
    <text evidence="1">The sequence shown here is derived from an EMBL/GenBank/DDBJ whole genome shotgun (WGS) entry which is preliminary data.</text>
</comment>
<organism evidence="1 2">
    <name type="scientific">Bisgaardia hudsonensis</name>
    <dbReference type="NCBI Taxonomy" id="109472"/>
    <lineage>
        <taxon>Bacteria</taxon>
        <taxon>Pseudomonadati</taxon>
        <taxon>Pseudomonadota</taxon>
        <taxon>Gammaproteobacteria</taxon>
        <taxon>Pasteurellales</taxon>
        <taxon>Pasteurellaceae</taxon>
        <taxon>Bisgaardia</taxon>
    </lineage>
</organism>
<dbReference type="Gene3D" id="3.40.1590.10">
    <property type="entry name" value="NMB0488-like"/>
    <property type="match status" value="1"/>
</dbReference>